<dbReference type="OrthoDB" id="3255669at2"/>
<dbReference type="RefSeq" id="WP_110169824.1">
    <property type="nucleotide sequence ID" value="NZ_CP015136.1"/>
</dbReference>
<dbReference type="SUPFAM" id="SSF55961">
    <property type="entry name" value="Bet v1-like"/>
    <property type="match status" value="1"/>
</dbReference>
<reference evidence="2" key="2">
    <citation type="submission" date="2016-04" db="EMBL/GenBank/DDBJ databases">
        <title>First Complete Genome Sequence of a Subdivision 6 Acidobacterium.</title>
        <authorList>
            <person name="Huang S."/>
            <person name="Vieira S."/>
            <person name="Bunk B."/>
            <person name="Riedel T."/>
            <person name="Sproeer C."/>
            <person name="Overmann J."/>
        </authorList>
    </citation>
    <scope>NUCLEOTIDE SEQUENCE [LARGE SCALE GENOMIC DNA]</scope>
    <source>
        <strain evidence="2">DSM 100886 HEG_-6_39</strain>
    </source>
</reference>
<evidence type="ECO:0008006" key="3">
    <source>
        <dbReference type="Google" id="ProtNLM"/>
    </source>
</evidence>
<organism evidence="1 2">
    <name type="scientific">Luteitalea pratensis</name>
    <dbReference type="NCBI Taxonomy" id="1855912"/>
    <lineage>
        <taxon>Bacteria</taxon>
        <taxon>Pseudomonadati</taxon>
        <taxon>Acidobacteriota</taxon>
        <taxon>Vicinamibacteria</taxon>
        <taxon>Vicinamibacterales</taxon>
        <taxon>Vicinamibacteraceae</taxon>
        <taxon>Luteitalea</taxon>
    </lineage>
</organism>
<gene>
    <name evidence="1" type="ORF">LuPra_01121</name>
</gene>
<dbReference type="Proteomes" id="UP000076079">
    <property type="component" value="Chromosome"/>
</dbReference>
<dbReference type="STRING" id="1855912.LuPra_01121"/>
<proteinExistence type="predicted"/>
<evidence type="ECO:0000313" key="1">
    <source>
        <dbReference type="EMBL" id="AMY07937.1"/>
    </source>
</evidence>
<dbReference type="EMBL" id="CP015136">
    <property type="protein sequence ID" value="AMY07937.1"/>
    <property type="molecule type" value="Genomic_DNA"/>
</dbReference>
<dbReference type="PATRIC" id="fig|1813736.3.peg.1165"/>
<dbReference type="AlphaFoldDB" id="A0A143PH99"/>
<keyword evidence="2" id="KW-1185">Reference proteome</keyword>
<protein>
    <recommendedName>
        <fullName evidence="3">DUF2867 domain-containing protein</fullName>
    </recommendedName>
</protein>
<accession>A0A143PH99</accession>
<dbReference type="KEGG" id="abac:LuPra_01121"/>
<sequence length="413" mass="46006">MTRRSPVPPSPPFEVTARGAQFRDRIAVVVKAPSEAIFQALRDVTLREMRFAWLLGELRHFPSRLAGRMPAADSRRPFMKAVMEGGTLVLRDDAPREVISGLAALLHRVHQAPQRFASRTAFEAFDDPSHEQLFMSVRVAPTGRTGENWLVLEHATRALSPLAERKFARYWRVIKPMGAFATWQLLRAVRRRAERAAVGPLGSRRRWRSVRATMDERARALPGDERIAQAIDTLTHGVTIGRAPRDVWPWLVQMGAGSRGGWYSYDWLDNGRQPSVRRIVPALQHPAVGALFPALPGMTEGFTLLAIEPERALTLGWLAPDGTLDVTWTFVLDEIAPGLTRLLVRVRGGPGYRFHGLPLLLTRLVVRVVHFIMQRKQLLGLASRAEGDAAACPIDTVIPPHDGQDTAPESRAS</sequence>
<evidence type="ECO:0000313" key="2">
    <source>
        <dbReference type="Proteomes" id="UP000076079"/>
    </source>
</evidence>
<name>A0A143PH99_LUTPR</name>
<reference evidence="1 2" key="1">
    <citation type="journal article" date="2016" name="Genome Announc.">
        <title>First Complete Genome Sequence of a Subdivision 6 Acidobacterium Strain.</title>
        <authorList>
            <person name="Huang S."/>
            <person name="Vieira S."/>
            <person name="Bunk B."/>
            <person name="Riedel T."/>
            <person name="Sproer C."/>
            <person name="Overmann J."/>
        </authorList>
    </citation>
    <scope>NUCLEOTIDE SEQUENCE [LARGE SCALE GENOMIC DNA]</scope>
    <source>
        <strain evidence="2">DSM 100886 HEG_-6_39</strain>
    </source>
</reference>